<dbReference type="GO" id="GO:0005737">
    <property type="term" value="C:cytoplasm"/>
    <property type="evidence" value="ECO:0007669"/>
    <property type="project" value="TreeGrafter"/>
</dbReference>
<dbReference type="Gene3D" id="3.40.50.720">
    <property type="entry name" value="NAD(P)-binding Rossmann-like Domain"/>
    <property type="match status" value="1"/>
</dbReference>
<dbReference type="SUPFAM" id="SSF51735">
    <property type="entry name" value="NAD(P)-binding Rossmann-fold domains"/>
    <property type="match status" value="1"/>
</dbReference>
<dbReference type="PRINTS" id="PR00080">
    <property type="entry name" value="SDRFAMILY"/>
</dbReference>
<dbReference type="InterPro" id="IPR036291">
    <property type="entry name" value="NAD(P)-bd_dom_sf"/>
</dbReference>
<sequence length="242" mass="26569">MSSFLITGSSRGVGLELIRQLADKPISEVQTVFATARTNSAPRFQELLREHPERVIFVPLDITDESSVTRAVELVESKLDGNRLDVLINNAGVSKFGSLEEIERQRPSPITNSFLPLLRKGNAKKIASISTSVGSFALQENFRNYPAPSYKISKAALNMLTQLYSQSLDDEGFTVFCVSPGWLKTDMGGSGADLPVEMGSEATLDVVFKTGREGNGRFFNIHVPGWEKNPGLNQYDGGELPW</sequence>
<comment type="similarity">
    <text evidence="1 2">Belongs to the short-chain dehydrogenases/reductases (SDR) family.</text>
</comment>
<gene>
    <name evidence="3" type="ORF">BO78DRAFT_407793</name>
</gene>
<evidence type="ECO:0000313" key="3">
    <source>
        <dbReference type="EMBL" id="PYI06005.1"/>
    </source>
</evidence>
<accession>A0A319EDT1</accession>
<dbReference type="VEuPathDB" id="FungiDB:BO78DRAFT_407793"/>
<dbReference type="OrthoDB" id="7289984at2759"/>
<dbReference type="PANTHER" id="PTHR43544">
    <property type="entry name" value="SHORT-CHAIN DEHYDROGENASE/REDUCTASE"/>
    <property type="match status" value="1"/>
</dbReference>
<dbReference type="Pfam" id="PF00106">
    <property type="entry name" value="adh_short"/>
    <property type="match status" value="1"/>
</dbReference>
<dbReference type="AlphaFoldDB" id="A0A319EDT1"/>
<dbReference type="Proteomes" id="UP000248423">
    <property type="component" value="Unassembled WGS sequence"/>
</dbReference>
<proteinExistence type="inferred from homology"/>
<organism evidence="3 4">
    <name type="scientific">Aspergillus sclerotiicarbonarius (strain CBS 121057 / IBT 28362)</name>
    <dbReference type="NCBI Taxonomy" id="1448318"/>
    <lineage>
        <taxon>Eukaryota</taxon>
        <taxon>Fungi</taxon>
        <taxon>Dikarya</taxon>
        <taxon>Ascomycota</taxon>
        <taxon>Pezizomycotina</taxon>
        <taxon>Eurotiomycetes</taxon>
        <taxon>Eurotiomycetidae</taxon>
        <taxon>Eurotiales</taxon>
        <taxon>Aspergillaceae</taxon>
        <taxon>Aspergillus</taxon>
        <taxon>Aspergillus subgen. Circumdati</taxon>
    </lineage>
</organism>
<dbReference type="InterPro" id="IPR051468">
    <property type="entry name" value="Fungal_SecMetab_SDRs"/>
</dbReference>
<protein>
    <submittedName>
        <fullName evidence="3">Short chain oxidoreductase</fullName>
    </submittedName>
</protein>
<keyword evidence="4" id="KW-1185">Reference proteome</keyword>
<dbReference type="EMBL" id="KZ826353">
    <property type="protein sequence ID" value="PYI06005.1"/>
    <property type="molecule type" value="Genomic_DNA"/>
</dbReference>
<dbReference type="PANTHER" id="PTHR43544:SF36">
    <property type="entry name" value="CHAIN OXIDOREDUCTASE (CSGA), PUTATIVE (AFU_ORTHOLOGUE AFUA_4G00910)-RELATED"/>
    <property type="match status" value="1"/>
</dbReference>
<dbReference type="InterPro" id="IPR002347">
    <property type="entry name" value="SDR_fam"/>
</dbReference>
<evidence type="ECO:0000313" key="4">
    <source>
        <dbReference type="Proteomes" id="UP000248423"/>
    </source>
</evidence>
<evidence type="ECO:0000256" key="2">
    <source>
        <dbReference type="RuleBase" id="RU000363"/>
    </source>
</evidence>
<dbReference type="PRINTS" id="PR00081">
    <property type="entry name" value="GDHRDH"/>
</dbReference>
<evidence type="ECO:0000256" key="1">
    <source>
        <dbReference type="ARBA" id="ARBA00006484"/>
    </source>
</evidence>
<name>A0A319EDT1_ASPSB</name>
<reference evidence="3 4" key="1">
    <citation type="submission" date="2018-02" db="EMBL/GenBank/DDBJ databases">
        <title>The genomes of Aspergillus section Nigri reveals drivers in fungal speciation.</title>
        <authorList>
            <consortium name="DOE Joint Genome Institute"/>
            <person name="Vesth T.C."/>
            <person name="Nybo J."/>
            <person name="Theobald S."/>
            <person name="Brandl J."/>
            <person name="Frisvad J.C."/>
            <person name="Nielsen K.F."/>
            <person name="Lyhne E.K."/>
            <person name="Kogle M.E."/>
            <person name="Kuo A."/>
            <person name="Riley R."/>
            <person name="Clum A."/>
            <person name="Nolan M."/>
            <person name="Lipzen A."/>
            <person name="Salamov A."/>
            <person name="Henrissat B."/>
            <person name="Wiebenga A."/>
            <person name="De vries R.P."/>
            <person name="Grigoriev I.V."/>
            <person name="Mortensen U.H."/>
            <person name="Andersen M.R."/>
            <person name="Baker S.E."/>
        </authorList>
    </citation>
    <scope>NUCLEOTIDE SEQUENCE [LARGE SCALE GENOMIC DNA]</scope>
    <source>
        <strain evidence="3 4">CBS 121057</strain>
    </source>
</reference>
<dbReference type="GO" id="GO:0016491">
    <property type="term" value="F:oxidoreductase activity"/>
    <property type="evidence" value="ECO:0007669"/>
    <property type="project" value="TreeGrafter"/>
</dbReference>